<dbReference type="NCBIfam" id="TIGR02451">
    <property type="entry name" value="anti_sig_ChrR"/>
    <property type="match status" value="1"/>
</dbReference>
<feature type="transmembrane region" description="Helical" evidence="1">
    <location>
        <begin position="12"/>
        <end position="35"/>
    </location>
</feature>
<dbReference type="Gene3D" id="2.60.120.10">
    <property type="entry name" value="Jelly Rolls"/>
    <property type="match status" value="1"/>
</dbReference>
<dbReference type="Gene3D" id="1.10.10.1320">
    <property type="entry name" value="Anti-sigma factor, zinc-finger domain"/>
    <property type="match status" value="1"/>
</dbReference>
<keyword evidence="4" id="KW-1185">Reference proteome</keyword>
<dbReference type="InterPro" id="IPR014710">
    <property type="entry name" value="RmlC-like_jellyroll"/>
</dbReference>
<gene>
    <name evidence="3" type="primary">chrR_2</name>
    <name evidence="3" type="ORF">PH7735_01205</name>
</gene>
<name>A0A0P1I4Z7_9RHOB</name>
<reference evidence="4" key="1">
    <citation type="submission" date="2015-09" db="EMBL/GenBank/DDBJ databases">
        <authorList>
            <person name="Rodrigo-Torres Lidia"/>
            <person name="Arahal R.David."/>
        </authorList>
    </citation>
    <scope>NUCLEOTIDE SEQUENCE [LARGE SCALE GENOMIC DNA]</scope>
    <source>
        <strain evidence="4">CECT 7735</strain>
    </source>
</reference>
<evidence type="ECO:0000259" key="2">
    <source>
        <dbReference type="Pfam" id="PF12973"/>
    </source>
</evidence>
<evidence type="ECO:0000313" key="4">
    <source>
        <dbReference type="Proteomes" id="UP000051870"/>
    </source>
</evidence>
<dbReference type="Proteomes" id="UP000051870">
    <property type="component" value="Unassembled WGS sequence"/>
</dbReference>
<evidence type="ECO:0000313" key="3">
    <source>
        <dbReference type="EMBL" id="CUJ90160.1"/>
    </source>
</evidence>
<evidence type="ECO:0000256" key="1">
    <source>
        <dbReference type="SAM" id="Phobius"/>
    </source>
</evidence>
<dbReference type="Pfam" id="PF12973">
    <property type="entry name" value="Cupin_7"/>
    <property type="match status" value="1"/>
</dbReference>
<dbReference type="SUPFAM" id="SSF51182">
    <property type="entry name" value="RmlC-like cupins"/>
    <property type="match status" value="1"/>
</dbReference>
<dbReference type="EMBL" id="CYTW01000001">
    <property type="protein sequence ID" value="CUJ90160.1"/>
    <property type="molecule type" value="Genomic_DNA"/>
</dbReference>
<keyword evidence="1" id="KW-0472">Membrane</keyword>
<dbReference type="STRING" id="1715693.PH7735_01205"/>
<dbReference type="InterPro" id="IPR011051">
    <property type="entry name" value="RmlC_Cupin_sf"/>
</dbReference>
<organism evidence="3 4">
    <name type="scientific">Shimia thalassica</name>
    <dbReference type="NCBI Taxonomy" id="1715693"/>
    <lineage>
        <taxon>Bacteria</taxon>
        <taxon>Pseudomonadati</taxon>
        <taxon>Pseudomonadota</taxon>
        <taxon>Alphaproteobacteria</taxon>
        <taxon>Rhodobacterales</taxon>
        <taxon>Roseobacteraceae</taxon>
    </lineage>
</organism>
<dbReference type="GeneID" id="83880268"/>
<keyword evidence="1" id="KW-0812">Transmembrane</keyword>
<sequence>MTSIRHHIPEDILASYVSGSLSYAFSLIVASHISLCKDCRARLETHEAVGGGLLEATKPAPVSADLLDNVLGALDAPFEAPRTFARQGPLPGPVVEALGGKPPVWRSLGMGIGQCVLQRSKNQSVRLLSIPPGQAVPDHGHRGLELTLVLKGAFSDETGHFGVGDLEVADEHLEHTPMALEGETCICLAATDARLKFNAFVPRMLQPVLGI</sequence>
<proteinExistence type="predicted"/>
<dbReference type="RefSeq" id="WP_058310358.1">
    <property type="nucleotide sequence ID" value="NZ_CYTW01000001.1"/>
</dbReference>
<dbReference type="CDD" id="cd20301">
    <property type="entry name" value="cupin_ChrR"/>
    <property type="match status" value="1"/>
</dbReference>
<dbReference type="AlphaFoldDB" id="A0A0P1I4Z7"/>
<accession>A0A0P1I4Z7</accession>
<keyword evidence="1" id="KW-1133">Transmembrane helix</keyword>
<dbReference type="InterPro" id="IPR041916">
    <property type="entry name" value="Anti_sigma_zinc_sf"/>
</dbReference>
<dbReference type="InterPro" id="IPR025979">
    <property type="entry name" value="ChrR-like_cupin_dom"/>
</dbReference>
<dbReference type="InterPro" id="IPR012807">
    <property type="entry name" value="Anti-sigma_ChrR"/>
</dbReference>
<feature type="domain" description="ChrR-like cupin" evidence="2">
    <location>
        <begin position="105"/>
        <end position="191"/>
    </location>
</feature>
<protein>
    <submittedName>
        <fullName evidence="3">Transcriptional activator ChrR</fullName>
    </submittedName>
</protein>